<feature type="transmembrane region" description="Helical" evidence="1">
    <location>
        <begin position="152"/>
        <end position="173"/>
    </location>
</feature>
<evidence type="ECO:0000256" key="1">
    <source>
        <dbReference type="SAM" id="Phobius"/>
    </source>
</evidence>
<dbReference type="EMBL" id="JBHSAJ010000156">
    <property type="protein sequence ID" value="MFC3937970.1"/>
    <property type="molecule type" value="Genomic_DNA"/>
</dbReference>
<reference evidence="3" key="1">
    <citation type="journal article" date="2019" name="Int. J. Syst. Evol. Microbiol.">
        <title>The Global Catalogue of Microorganisms (GCM) 10K type strain sequencing project: providing services to taxonomists for standard genome sequencing and annotation.</title>
        <authorList>
            <consortium name="The Broad Institute Genomics Platform"/>
            <consortium name="The Broad Institute Genome Sequencing Center for Infectious Disease"/>
            <person name="Wu L."/>
            <person name="Ma J."/>
        </authorList>
    </citation>
    <scope>NUCLEOTIDE SEQUENCE [LARGE SCALE GENOMIC DNA]</scope>
    <source>
        <strain evidence="3">CCUG 2113</strain>
    </source>
</reference>
<accession>A0ABV8DHY6</accession>
<keyword evidence="1" id="KW-1133">Transmembrane helix</keyword>
<dbReference type="InterPro" id="IPR025570">
    <property type="entry name" value="DUF4337"/>
</dbReference>
<dbReference type="Pfam" id="PF14235">
    <property type="entry name" value="DUF4337"/>
    <property type="match status" value="1"/>
</dbReference>
<evidence type="ECO:0000313" key="2">
    <source>
        <dbReference type="EMBL" id="MFC3937970.1"/>
    </source>
</evidence>
<gene>
    <name evidence="2" type="ORF">ACFOW3_25465</name>
</gene>
<keyword evidence="1" id="KW-0472">Membrane</keyword>
<organism evidence="2 3">
    <name type="scientific">Acidovorax facilis</name>
    <dbReference type="NCBI Taxonomy" id="12917"/>
    <lineage>
        <taxon>Bacteria</taxon>
        <taxon>Pseudomonadati</taxon>
        <taxon>Pseudomonadota</taxon>
        <taxon>Betaproteobacteria</taxon>
        <taxon>Burkholderiales</taxon>
        <taxon>Comamonadaceae</taxon>
        <taxon>Acidovorax</taxon>
    </lineage>
</organism>
<dbReference type="RefSeq" id="WP_055400411.1">
    <property type="nucleotide sequence ID" value="NZ_CP192460.1"/>
</dbReference>
<keyword evidence="1" id="KW-0812">Transmembrane</keyword>
<proteinExistence type="predicted"/>
<feature type="transmembrane region" description="Helical" evidence="1">
    <location>
        <begin position="39"/>
        <end position="58"/>
    </location>
</feature>
<protein>
    <submittedName>
        <fullName evidence="2">DUF4337 domain-containing protein</fullName>
    </submittedName>
</protein>
<evidence type="ECO:0000313" key="3">
    <source>
        <dbReference type="Proteomes" id="UP001595693"/>
    </source>
</evidence>
<name>A0ABV8DHY6_9BURK</name>
<keyword evidence="3" id="KW-1185">Reference proteome</keyword>
<comment type="caution">
    <text evidence="2">The sequence shown here is derived from an EMBL/GenBank/DDBJ whole genome shotgun (WGS) entry which is preliminary data.</text>
</comment>
<sequence>MSSGGFHVHGPHDHAVEHATHGDHAAAHGTDSNSSMNKIAMFTAIVATVGAIFAYMGGATQANAGLLKNDAAIKKTEASNQWNYFQSKSTKQSLAELARDLAPDDRKAGYQTKVERYEAEKNEIKVVAEKLEADAHEFDRKSEAQMHQHHRWAQATTALQVAIALAAIALLTKKKWLEYGMYGVAAVGLGVGALAALHI</sequence>
<feature type="transmembrane region" description="Helical" evidence="1">
    <location>
        <begin position="179"/>
        <end position="197"/>
    </location>
</feature>
<dbReference type="Proteomes" id="UP001595693">
    <property type="component" value="Unassembled WGS sequence"/>
</dbReference>